<dbReference type="EMBL" id="PQXO01000534">
    <property type="protein sequence ID" value="TGO84211.1"/>
    <property type="molecule type" value="Genomic_DNA"/>
</dbReference>
<protein>
    <submittedName>
        <fullName evidence="1">Uncharacterized protein</fullName>
    </submittedName>
</protein>
<name>A0A4Z1KDU6_9HELO</name>
<gene>
    <name evidence="1" type="ORF">BPOR_0535g00110</name>
</gene>
<dbReference type="AlphaFoldDB" id="A0A4Z1KDU6"/>
<evidence type="ECO:0000313" key="2">
    <source>
        <dbReference type="Proteomes" id="UP000297280"/>
    </source>
</evidence>
<keyword evidence="2" id="KW-1185">Reference proteome</keyword>
<sequence>MSTATYELAEVNLDAKFCTERRLATGDSTSPISIGSGGAVNTRCVKCAYLRGRNVNYNCIPEDPGSWPD</sequence>
<proteinExistence type="predicted"/>
<evidence type="ECO:0000313" key="1">
    <source>
        <dbReference type="EMBL" id="TGO84211.1"/>
    </source>
</evidence>
<comment type="caution">
    <text evidence="1">The sequence shown here is derived from an EMBL/GenBank/DDBJ whole genome shotgun (WGS) entry which is preliminary data.</text>
</comment>
<reference evidence="1 2" key="1">
    <citation type="submission" date="2017-12" db="EMBL/GenBank/DDBJ databases">
        <title>Comparative genomics of Botrytis spp.</title>
        <authorList>
            <person name="Valero-Jimenez C.A."/>
            <person name="Tapia P."/>
            <person name="Veloso J."/>
            <person name="Silva-Moreno E."/>
            <person name="Staats M."/>
            <person name="Valdes J.H."/>
            <person name="Van Kan J.A.L."/>
        </authorList>
    </citation>
    <scope>NUCLEOTIDE SEQUENCE [LARGE SCALE GENOMIC DNA]</scope>
    <source>
        <strain evidence="1 2">MUCL3349</strain>
    </source>
</reference>
<accession>A0A4Z1KDU6</accession>
<dbReference type="Proteomes" id="UP000297280">
    <property type="component" value="Unassembled WGS sequence"/>
</dbReference>
<organism evidence="1 2">
    <name type="scientific">Botrytis porri</name>
    <dbReference type="NCBI Taxonomy" id="87229"/>
    <lineage>
        <taxon>Eukaryota</taxon>
        <taxon>Fungi</taxon>
        <taxon>Dikarya</taxon>
        <taxon>Ascomycota</taxon>
        <taxon>Pezizomycotina</taxon>
        <taxon>Leotiomycetes</taxon>
        <taxon>Helotiales</taxon>
        <taxon>Sclerotiniaceae</taxon>
        <taxon>Botrytis</taxon>
    </lineage>
</organism>